<accession>K9YQN1</accession>
<evidence type="ECO:0000313" key="1">
    <source>
        <dbReference type="EMBL" id="AFZ48438.1"/>
    </source>
</evidence>
<dbReference type="AlphaFoldDB" id="K9YQN1"/>
<dbReference type="Pfam" id="PF11209">
    <property type="entry name" value="LmeA"/>
    <property type="match status" value="1"/>
</dbReference>
<proteinExistence type="predicted"/>
<protein>
    <recommendedName>
        <fullName evidence="3">DUF2993 domain-containing protein</fullName>
    </recommendedName>
</protein>
<dbReference type="eggNOG" id="ENOG502Z7Y0">
    <property type="taxonomic scope" value="Bacteria"/>
</dbReference>
<dbReference type="Proteomes" id="UP000010483">
    <property type="component" value="Chromosome"/>
</dbReference>
<dbReference type="HOGENOM" id="CLU_092370_0_0_3"/>
<evidence type="ECO:0008006" key="3">
    <source>
        <dbReference type="Google" id="ProtNLM"/>
    </source>
</evidence>
<dbReference type="STRING" id="292563.Cyast_2495"/>
<name>K9YQN1_CYASC</name>
<dbReference type="BioCyc" id="CSTA292563:G1353-2495-MONOMER"/>
<dbReference type="InterPro" id="IPR021373">
    <property type="entry name" value="DUF2993"/>
</dbReference>
<evidence type="ECO:0000313" key="2">
    <source>
        <dbReference type="Proteomes" id="UP000010483"/>
    </source>
</evidence>
<organism evidence="1 2">
    <name type="scientific">Cyanobacterium stanieri (strain ATCC 29140 / PCC 7202)</name>
    <dbReference type="NCBI Taxonomy" id="292563"/>
    <lineage>
        <taxon>Bacteria</taxon>
        <taxon>Bacillati</taxon>
        <taxon>Cyanobacteriota</taxon>
        <taxon>Cyanophyceae</taxon>
        <taxon>Oscillatoriophycideae</taxon>
        <taxon>Chroococcales</taxon>
        <taxon>Geminocystaceae</taxon>
        <taxon>Cyanobacterium</taxon>
    </lineage>
</organism>
<reference evidence="2" key="1">
    <citation type="journal article" date="2013" name="Proc. Natl. Acad. Sci. U.S.A.">
        <title>Improving the coverage of the cyanobacterial phylum using diversity-driven genome sequencing.</title>
        <authorList>
            <person name="Shih P.M."/>
            <person name="Wu D."/>
            <person name="Latifi A."/>
            <person name="Axen S.D."/>
            <person name="Fewer D.P."/>
            <person name="Talla E."/>
            <person name="Calteau A."/>
            <person name="Cai F."/>
            <person name="Tandeau de Marsac N."/>
            <person name="Rippka R."/>
            <person name="Herdman M."/>
            <person name="Sivonen K."/>
            <person name="Coursin T."/>
            <person name="Laurent T."/>
            <person name="Goodwin L."/>
            <person name="Nolan M."/>
            <person name="Davenport K.W."/>
            <person name="Han C.S."/>
            <person name="Rubin E.M."/>
            <person name="Eisen J.A."/>
            <person name="Woyke T."/>
            <person name="Gugger M."/>
            <person name="Kerfeld C.A."/>
        </authorList>
    </citation>
    <scope>NUCLEOTIDE SEQUENCE [LARGE SCALE GENOMIC DNA]</scope>
    <source>
        <strain evidence="2">ATCC 29140 / PCC 7202</strain>
    </source>
</reference>
<dbReference type="KEGG" id="csn:Cyast_2495"/>
<dbReference type="EMBL" id="CP003940">
    <property type="protein sequence ID" value="AFZ48438.1"/>
    <property type="molecule type" value="Genomic_DNA"/>
</dbReference>
<gene>
    <name evidence="1" type="ordered locus">Cyast_2495</name>
</gene>
<keyword evidence="2" id="KW-1185">Reference proteome</keyword>
<sequence>MLFGGLSLLEKSGDQILSSTVTSAIASLFKKTENLKINIKAEPIAKLFQGKMDGFEFVGQGMLMYNGLRLEAMDLYLQEVAIDFGSVFQGKVELTESIEAIMRVVLSEDDLTASFNTPFIIEKLQRLTYQGKNLFFQNTNIDINPDRTFNLSSEIRLGKNGEVIPVMIKSEMELQGRTKIQFTNAEYMGDEKSQNLARELINHVNNLLNLENFVLDGTNLTVDKFLVKDKQLVFYGMAQINHFPQNNK</sequence>